<dbReference type="InterPro" id="IPR041500">
    <property type="entry name" value="RecC_C"/>
</dbReference>
<evidence type="ECO:0000256" key="2">
    <source>
        <dbReference type="ARBA" id="ARBA00022741"/>
    </source>
</evidence>
<dbReference type="SUPFAM" id="SSF52980">
    <property type="entry name" value="Restriction endonuclease-like"/>
    <property type="match status" value="1"/>
</dbReference>
<dbReference type="AlphaFoldDB" id="A0A6N7QP01"/>
<dbReference type="PANTHER" id="PTHR30591:SF1">
    <property type="entry name" value="RECBCD ENZYME SUBUNIT RECC"/>
    <property type="match status" value="1"/>
</dbReference>
<dbReference type="RefSeq" id="WP_153718833.1">
    <property type="nucleotide sequence ID" value="NZ_WJPP01000002.1"/>
</dbReference>
<evidence type="ECO:0000256" key="9">
    <source>
        <dbReference type="ARBA" id="ARBA00023204"/>
    </source>
</evidence>
<evidence type="ECO:0000256" key="6">
    <source>
        <dbReference type="ARBA" id="ARBA00022839"/>
    </source>
</evidence>
<evidence type="ECO:0000256" key="8">
    <source>
        <dbReference type="ARBA" id="ARBA00023125"/>
    </source>
</evidence>
<dbReference type="HAMAP" id="MF_01486">
    <property type="entry name" value="RecC"/>
    <property type="match status" value="1"/>
</dbReference>
<feature type="domain" description="RecC C-terminal" evidence="11">
    <location>
        <begin position="815"/>
        <end position="1058"/>
    </location>
</feature>
<organism evidence="12 13">
    <name type="scientific">Spiribacter salilacus</name>
    <dbReference type="NCBI Taxonomy" id="2664894"/>
    <lineage>
        <taxon>Bacteria</taxon>
        <taxon>Pseudomonadati</taxon>
        <taxon>Pseudomonadota</taxon>
        <taxon>Gammaproteobacteria</taxon>
        <taxon>Chromatiales</taxon>
        <taxon>Ectothiorhodospiraceae</taxon>
        <taxon>Spiribacter</taxon>
    </lineage>
</organism>
<dbReference type="InterPro" id="IPR006697">
    <property type="entry name" value="RecC"/>
</dbReference>
<keyword evidence="3 10" id="KW-0227">DNA damage</keyword>
<sequence length="1135" mass="128290">MSKTGLAVIHSNRMEMLRDVLVTWLTQNPLPPLEQETVLVQSNGMAQWLKLALAAPATAATPGCGIAAGLQTRLPQSFLWQAYRAVLGSDLIPEKSPFEKQRLQWRIFRLLPELLKTDPAVFAPLTQFLKTDPDQRKQHQLAYHLADLYDQYQVYRPDWLIDWSKGMTQDLEADQQWQAALWAALNEEITATGGTLSRPAIQQQFIAQLNQAEPGEFSALPRRLVVFGITSLPRPVLEALHALSNHCQILQFVQNPSNQYWADLVEERELLKVATPRHPRKSGTVSHPLLAAWGKQGSDFIQLLEQYDTPEAYRGQFETIDPFDPPVSEHKDRQTMPLLTQIQQDIFDLTPLPEPDKKRPLNTDRSIRFHRAHSRQREVEILHDRLLDAFEHAQSKGKPLRPRDIIVMVPDIDRYAPAIEAVFGTLEPTDPRYIPYSIGDRRTRAEAPIAAAFEKLTDLPNARLTLGEVLDLLEVPAFRQKFGLQEHDLPILKRWCEDAGIRWGLDSTQRQAANLNAAFEQNAWRFGLQRMLLGYAVGAGQAWEGIEPYSEIGSLDAALLGPLKQLLDTLDTHLTAFRQPGRPLEWVQRIEALLSDCFDLQNTEALELEGRVVSAMQNWLTACDEAEFNDAIPLTIARDSWLKALEEEGPAQRFLAGRVNICTLMPMRSIPFRIVCLLGMNDRDYPRTQAPLDFDLMAISKKRRAGDRSRRDDDRYLFLEALLSAREHLHISWVGRSARDNTVQPPSVLVSQLQDHIDRGWKIDHPLIVDHPLQPFSSRYTNQDEYFTYADEWQVGADDQANNRPLPQPTLSAAQSVSMGNLHHFLRNTAAHFFSERLKLRFDEAGNSLPEHEPFDLDGLDSYAIQNALLMPLQGQHLPDQPADAIEAAGQRLLRSGQLPIANLGRLTLKNLRSQALCAAERWQTVRQEYPNPKPPQELNLSRCINSTVFIIEDWTDGLFCNADGQLARLVLKAGDVTKGKNPHYPKLINDWVQHLVLNASGLNVSSWIVGHNGKHHLLPMPIDTALNHLDSILQAWIVGLEQPLPLPIRTVFAYLSQTAPLTLTEEALAKTYESGPKNTGEVDYADSGAWRRSFPTAAALLQPKMNEQTLLAFWGERLFQPLIDNLNTEGAKHG</sequence>
<dbReference type="Gene3D" id="3.40.50.300">
    <property type="entry name" value="P-loop containing nucleotide triphosphate hydrolases"/>
    <property type="match status" value="2"/>
</dbReference>
<accession>A0A6N7QP01</accession>
<keyword evidence="4 10" id="KW-0378">Hydrolase</keyword>
<comment type="miscellaneous">
    <text evidence="10">In the RecBCD complex, RecB has a slow 3'-5' helicase, an exonuclease activity and loads RecA onto ssDNA, RecD has a fast 5'-3' helicase activity, while RecC stimulates the ATPase and processivity of the RecB helicase and contributes to recognition of the Chi site.</text>
</comment>
<evidence type="ECO:0000256" key="1">
    <source>
        <dbReference type="ARBA" id="ARBA00022722"/>
    </source>
</evidence>
<comment type="subunit">
    <text evidence="10">Heterotrimer of RecB, RecC and RecD. All subunits contribute to DNA-binding.</text>
</comment>
<comment type="similarity">
    <text evidence="10">Belongs to the RecC family.</text>
</comment>
<keyword evidence="1 10" id="KW-0540">Nuclease</keyword>
<proteinExistence type="inferred from homology"/>
<protein>
    <recommendedName>
        <fullName evidence="10">RecBCD enzyme subunit RecC</fullName>
    </recommendedName>
    <alternativeName>
        <fullName evidence="10">Exonuclease V subunit RecC</fullName>
        <shortName evidence="10">ExoV subunit RecC</shortName>
    </alternativeName>
    <alternativeName>
        <fullName evidence="10">Helicase/nuclease RecBCD subunit RecC</fullName>
    </alternativeName>
</protein>
<comment type="function">
    <text evidence="10">A helicase/nuclease that prepares dsDNA breaks (DSB) for recombinational DNA repair. Binds to DSBs and unwinds DNA via a highly rapid and processive ATP-dependent bidirectional helicase activity. Unwinds dsDNA until it encounters a Chi (crossover hotspot instigator) sequence from the 3' direction. Cuts ssDNA a few nucleotides 3' to the Chi site. The properties and activities of the enzyme are changed at Chi. The Chi-altered holoenzyme produces a long 3'-ssDNA overhang and facilitates RecA-binding to the ssDNA for homologous DNA recombination and repair. Holoenzyme degrades any linearized DNA that is unable to undergo homologous recombination. In the holoenzyme this subunit recognizes the wild-type Chi sequence, and when added to isolated RecB increases its ATP-dependent helicase processivity.</text>
</comment>
<keyword evidence="9 10" id="KW-0234">DNA repair</keyword>
<dbReference type="InterPro" id="IPR011335">
    <property type="entry name" value="Restrct_endonuc-II-like"/>
</dbReference>
<gene>
    <name evidence="10 12" type="primary">recC</name>
    <name evidence="12" type="ORF">GH984_03505</name>
</gene>
<dbReference type="InterPro" id="IPR013986">
    <property type="entry name" value="DExx_box_DNA_helicase_dom_sf"/>
</dbReference>
<evidence type="ECO:0000313" key="13">
    <source>
        <dbReference type="Proteomes" id="UP000433788"/>
    </source>
</evidence>
<evidence type="ECO:0000256" key="3">
    <source>
        <dbReference type="ARBA" id="ARBA00022763"/>
    </source>
</evidence>
<keyword evidence="5 10" id="KW-0347">Helicase</keyword>
<dbReference type="GO" id="GO:0003677">
    <property type="term" value="F:DNA binding"/>
    <property type="evidence" value="ECO:0007669"/>
    <property type="project" value="UniProtKB-UniRule"/>
</dbReference>
<reference evidence="12 13" key="1">
    <citation type="submission" date="2019-11" db="EMBL/GenBank/DDBJ databases">
        <authorList>
            <person name="Zhang X.Y."/>
        </authorList>
    </citation>
    <scope>NUCLEOTIDE SEQUENCE [LARGE SCALE GENOMIC DNA]</scope>
    <source>
        <strain evidence="12 13">C176</strain>
    </source>
</reference>
<keyword evidence="8 10" id="KW-0238">DNA-binding</keyword>
<dbReference type="Gene3D" id="3.40.50.10930">
    <property type="match status" value="1"/>
</dbReference>
<dbReference type="SUPFAM" id="SSF52540">
    <property type="entry name" value="P-loop containing nucleoside triphosphate hydrolases"/>
    <property type="match status" value="2"/>
</dbReference>
<dbReference type="PIRSF" id="PIRSF000980">
    <property type="entry name" value="RecC"/>
    <property type="match status" value="1"/>
</dbReference>
<dbReference type="GO" id="GO:0008854">
    <property type="term" value="F:exodeoxyribonuclease V activity"/>
    <property type="evidence" value="ECO:0007669"/>
    <property type="project" value="InterPro"/>
</dbReference>
<dbReference type="Pfam" id="PF04257">
    <property type="entry name" value="Exonuc_V_gamma"/>
    <property type="match status" value="1"/>
</dbReference>
<evidence type="ECO:0000256" key="5">
    <source>
        <dbReference type="ARBA" id="ARBA00022806"/>
    </source>
</evidence>
<evidence type="ECO:0000256" key="10">
    <source>
        <dbReference type="HAMAP-Rule" id="MF_01486"/>
    </source>
</evidence>
<evidence type="ECO:0000313" key="12">
    <source>
        <dbReference type="EMBL" id="MRH77762.1"/>
    </source>
</evidence>
<dbReference type="GO" id="GO:0005524">
    <property type="term" value="F:ATP binding"/>
    <property type="evidence" value="ECO:0007669"/>
    <property type="project" value="UniProtKB-UniRule"/>
</dbReference>
<evidence type="ECO:0000259" key="11">
    <source>
        <dbReference type="Pfam" id="PF17946"/>
    </source>
</evidence>
<dbReference type="NCBIfam" id="TIGR01450">
    <property type="entry name" value="recC"/>
    <property type="match status" value="1"/>
</dbReference>
<evidence type="ECO:0000256" key="7">
    <source>
        <dbReference type="ARBA" id="ARBA00022840"/>
    </source>
</evidence>
<dbReference type="GO" id="GO:0003678">
    <property type="term" value="F:DNA helicase activity"/>
    <property type="evidence" value="ECO:0007669"/>
    <property type="project" value="UniProtKB-UniRule"/>
</dbReference>
<dbReference type="InterPro" id="IPR027417">
    <property type="entry name" value="P-loop_NTPase"/>
</dbReference>
<dbReference type="EMBL" id="WJPP01000002">
    <property type="protein sequence ID" value="MRH77762.1"/>
    <property type="molecule type" value="Genomic_DNA"/>
</dbReference>
<dbReference type="Pfam" id="PF17946">
    <property type="entry name" value="RecC_C"/>
    <property type="match status" value="1"/>
</dbReference>
<dbReference type="PANTHER" id="PTHR30591">
    <property type="entry name" value="RECBCD ENZYME SUBUNIT RECC"/>
    <property type="match status" value="1"/>
</dbReference>
<name>A0A6N7QP01_9GAMM</name>
<keyword evidence="2 10" id="KW-0547">Nucleotide-binding</keyword>
<dbReference type="Proteomes" id="UP000433788">
    <property type="component" value="Unassembled WGS sequence"/>
</dbReference>
<dbReference type="Gene3D" id="1.10.10.990">
    <property type="match status" value="1"/>
</dbReference>
<keyword evidence="7 10" id="KW-0067">ATP-binding</keyword>
<evidence type="ECO:0000256" key="4">
    <source>
        <dbReference type="ARBA" id="ARBA00022801"/>
    </source>
</evidence>
<comment type="caution">
    <text evidence="12">The sequence shown here is derived from an EMBL/GenBank/DDBJ whole genome shotgun (WGS) entry which is preliminary data.</text>
</comment>
<dbReference type="GO" id="GO:0009338">
    <property type="term" value="C:exodeoxyribonuclease V complex"/>
    <property type="evidence" value="ECO:0007669"/>
    <property type="project" value="InterPro"/>
</dbReference>
<dbReference type="GO" id="GO:0000724">
    <property type="term" value="P:double-strand break repair via homologous recombination"/>
    <property type="evidence" value="ECO:0007669"/>
    <property type="project" value="UniProtKB-UniRule"/>
</dbReference>
<keyword evidence="13" id="KW-1185">Reference proteome</keyword>
<dbReference type="Gene3D" id="1.10.10.160">
    <property type="match status" value="1"/>
</dbReference>
<keyword evidence="6 10" id="KW-0269">Exonuclease</keyword>